<dbReference type="AlphaFoldDB" id="X6MPN7"/>
<reference evidence="5 6" key="1">
    <citation type="journal article" date="2013" name="Curr. Biol.">
        <title>The Genome of the Foraminiferan Reticulomyxa filosa.</title>
        <authorList>
            <person name="Glockner G."/>
            <person name="Hulsmann N."/>
            <person name="Schleicher M."/>
            <person name="Noegel A.A."/>
            <person name="Eichinger L."/>
            <person name="Gallinger C."/>
            <person name="Pawlowski J."/>
            <person name="Sierra R."/>
            <person name="Euteneuer U."/>
            <person name="Pillet L."/>
            <person name="Moustafa A."/>
            <person name="Platzer M."/>
            <person name="Groth M."/>
            <person name="Szafranski K."/>
            <person name="Schliwa M."/>
        </authorList>
    </citation>
    <scope>NUCLEOTIDE SEQUENCE [LARGE SCALE GENOMIC DNA]</scope>
</reference>
<keyword evidence="4" id="KW-0812">Transmembrane</keyword>
<dbReference type="PANTHER" id="PTHR22847:SF637">
    <property type="entry name" value="WD REPEAT DOMAIN 5B"/>
    <property type="match status" value="1"/>
</dbReference>
<evidence type="ECO:0000313" key="5">
    <source>
        <dbReference type="EMBL" id="ETO15953.1"/>
    </source>
</evidence>
<keyword evidence="4" id="KW-0472">Membrane</keyword>
<dbReference type="PROSITE" id="PS50294">
    <property type="entry name" value="WD_REPEATS_REGION"/>
    <property type="match status" value="3"/>
</dbReference>
<dbReference type="InterPro" id="IPR019775">
    <property type="entry name" value="WD40_repeat_CS"/>
</dbReference>
<dbReference type="SMART" id="SM00320">
    <property type="entry name" value="WD40"/>
    <property type="match status" value="3"/>
</dbReference>
<dbReference type="OrthoDB" id="7318948at2759"/>
<sequence length="259" mass="29657">MSVHTKHKQWHLLFASQFLLGGGFSNLISSFSINFFYDTKRFMTDLDRLTPFCPLIFELTNKSKWSNEVARVKRLSQVQTKQNQGDIKFKSEKEVATIIQNWTRVLTIKSGWIHDFDKIVAKYAKHFKLLNILNGHKKGVNTVRFSADGKKIVSASDDRTIRIWDVALGKEIQTLEGHIDNINTAEFSPDKNMVVSCSQDKTIRLWDVNSGKEILTLKGHLGPVWCAHFSPDGKWIISGSYDETIRLWDLASGKEIKKN</sequence>
<dbReference type="EMBL" id="ASPP01018670">
    <property type="protein sequence ID" value="ETO15953.1"/>
    <property type="molecule type" value="Genomic_DNA"/>
</dbReference>
<dbReference type="PRINTS" id="PR00320">
    <property type="entry name" value="GPROTEINBRPT"/>
</dbReference>
<protein>
    <submittedName>
        <fullName evidence="5">WD-40 repeat protein</fullName>
    </submittedName>
</protein>
<dbReference type="PROSITE" id="PS00678">
    <property type="entry name" value="WD_REPEATS_1"/>
    <property type="match status" value="3"/>
</dbReference>
<evidence type="ECO:0000256" key="1">
    <source>
        <dbReference type="ARBA" id="ARBA00022574"/>
    </source>
</evidence>
<gene>
    <name evidence="5" type="ORF">RFI_21405</name>
</gene>
<name>X6MPN7_RETFI</name>
<dbReference type="CDD" id="cd00200">
    <property type="entry name" value="WD40"/>
    <property type="match status" value="1"/>
</dbReference>
<keyword evidence="1 3" id="KW-0853">WD repeat</keyword>
<evidence type="ECO:0000256" key="3">
    <source>
        <dbReference type="PROSITE-ProRule" id="PRU00221"/>
    </source>
</evidence>
<dbReference type="PANTHER" id="PTHR22847">
    <property type="entry name" value="WD40 REPEAT PROTEIN"/>
    <property type="match status" value="1"/>
</dbReference>
<feature type="repeat" description="WD" evidence="3">
    <location>
        <begin position="133"/>
        <end position="174"/>
    </location>
</feature>
<dbReference type="Pfam" id="PF00400">
    <property type="entry name" value="WD40"/>
    <property type="match status" value="3"/>
</dbReference>
<dbReference type="Gene3D" id="2.130.10.10">
    <property type="entry name" value="YVTN repeat-like/Quinoprotein amine dehydrogenase"/>
    <property type="match status" value="2"/>
</dbReference>
<dbReference type="SUPFAM" id="SSF50978">
    <property type="entry name" value="WD40 repeat-like"/>
    <property type="match status" value="1"/>
</dbReference>
<dbReference type="InterPro" id="IPR001680">
    <property type="entry name" value="WD40_rpt"/>
</dbReference>
<proteinExistence type="predicted"/>
<dbReference type="InterPro" id="IPR036322">
    <property type="entry name" value="WD40_repeat_dom_sf"/>
</dbReference>
<feature type="repeat" description="WD" evidence="3">
    <location>
        <begin position="175"/>
        <end position="216"/>
    </location>
</feature>
<keyword evidence="4" id="KW-1133">Transmembrane helix</keyword>
<evidence type="ECO:0000313" key="6">
    <source>
        <dbReference type="Proteomes" id="UP000023152"/>
    </source>
</evidence>
<keyword evidence="6" id="KW-1185">Reference proteome</keyword>
<feature type="transmembrane region" description="Helical" evidence="4">
    <location>
        <begin position="12"/>
        <end position="37"/>
    </location>
</feature>
<evidence type="ECO:0000256" key="2">
    <source>
        <dbReference type="ARBA" id="ARBA00022737"/>
    </source>
</evidence>
<dbReference type="Proteomes" id="UP000023152">
    <property type="component" value="Unassembled WGS sequence"/>
</dbReference>
<keyword evidence="2" id="KW-0677">Repeat</keyword>
<dbReference type="PROSITE" id="PS50082">
    <property type="entry name" value="WD_REPEATS_2"/>
    <property type="match status" value="3"/>
</dbReference>
<feature type="repeat" description="WD" evidence="3">
    <location>
        <begin position="217"/>
        <end position="258"/>
    </location>
</feature>
<comment type="caution">
    <text evidence="5">The sequence shown here is derived from an EMBL/GenBank/DDBJ whole genome shotgun (WGS) entry which is preliminary data.</text>
</comment>
<dbReference type="InterPro" id="IPR020472">
    <property type="entry name" value="WD40_PAC1"/>
</dbReference>
<organism evidence="5 6">
    <name type="scientific">Reticulomyxa filosa</name>
    <dbReference type="NCBI Taxonomy" id="46433"/>
    <lineage>
        <taxon>Eukaryota</taxon>
        <taxon>Sar</taxon>
        <taxon>Rhizaria</taxon>
        <taxon>Retaria</taxon>
        <taxon>Foraminifera</taxon>
        <taxon>Monothalamids</taxon>
        <taxon>Reticulomyxidae</taxon>
        <taxon>Reticulomyxa</taxon>
    </lineage>
</organism>
<dbReference type="GO" id="GO:1990234">
    <property type="term" value="C:transferase complex"/>
    <property type="evidence" value="ECO:0007669"/>
    <property type="project" value="UniProtKB-ARBA"/>
</dbReference>
<evidence type="ECO:0000256" key="4">
    <source>
        <dbReference type="SAM" id="Phobius"/>
    </source>
</evidence>
<dbReference type="InterPro" id="IPR015943">
    <property type="entry name" value="WD40/YVTN_repeat-like_dom_sf"/>
</dbReference>
<accession>X6MPN7</accession>